<dbReference type="EMBL" id="JPVP01000060">
    <property type="protein sequence ID" value="KGR81942.1"/>
    <property type="molecule type" value="Genomic_DNA"/>
</dbReference>
<evidence type="ECO:0000256" key="6">
    <source>
        <dbReference type="ARBA" id="ARBA00023136"/>
    </source>
</evidence>
<dbReference type="InterPro" id="IPR014047">
    <property type="entry name" value="Chr_Tranpt_l_chain"/>
</dbReference>
<organism evidence="8 9">
    <name type="scientific">Lysinibacillus odysseyi 34hs-1 = NBRC 100172</name>
    <dbReference type="NCBI Taxonomy" id="1220589"/>
    <lineage>
        <taxon>Bacteria</taxon>
        <taxon>Bacillati</taxon>
        <taxon>Bacillota</taxon>
        <taxon>Bacilli</taxon>
        <taxon>Bacillales</taxon>
        <taxon>Bacillaceae</taxon>
        <taxon>Lysinibacillus</taxon>
    </lineage>
</organism>
<evidence type="ECO:0000256" key="2">
    <source>
        <dbReference type="ARBA" id="ARBA00005262"/>
    </source>
</evidence>
<evidence type="ECO:0000256" key="5">
    <source>
        <dbReference type="ARBA" id="ARBA00022989"/>
    </source>
</evidence>
<dbReference type="GO" id="GO:0005886">
    <property type="term" value="C:plasma membrane"/>
    <property type="evidence" value="ECO:0007669"/>
    <property type="project" value="UniProtKB-SubCell"/>
</dbReference>
<evidence type="ECO:0000256" key="3">
    <source>
        <dbReference type="ARBA" id="ARBA00022475"/>
    </source>
</evidence>
<comment type="caution">
    <text evidence="8">The sequence shown here is derived from an EMBL/GenBank/DDBJ whole genome shotgun (WGS) entry which is preliminary data.</text>
</comment>
<keyword evidence="3" id="KW-1003">Cell membrane</keyword>
<dbReference type="GO" id="GO:0015109">
    <property type="term" value="F:chromate transmembrane transporter activity"/>
    <property type="evidence" value="ECO:0007669"/>
    <property type="project" value="InterPro"/>
</dbReference>
<dbReference type="STRING" id="1220589.CD32_21810"/>
<dbReference type="PANTHER" id="PTHR33567">
    <property type="entry name" value="CHROMATE ION TRANSPORTER (EUROFUNG)"/>
    <property type="match status" value="1"/>
</dbReference>
<keyword evidence="4 7" id="KW-0812">Transmembrane</keyword>
<dbReference type="InterPro" id="IPR003370">
    <property type="entry name" value="Chromate_transpt"/>
</dbReference>
<feature type="transmembrane region" description="Helical" evidence="7">
    <location>
        <begin position="115"/>
        <end position="134"/>
    </location>
</feature>
<keyword evidence="6 7" id="KW-0472">Membrane</keyword>
<feature type="transmembrane region" description="Helical" evidence="7">
    <location>
        <begin position="200"/>
        <end position="219"/>
    </location>
</feature>
<dbReference type="AlphaFoldDB" id="A0A0A3J4F6"/>
<evidence type="ECO:0000313" key="8">
    <source>
        <dbReference type="EMBL" id="KGR81942.1"/>
    </source>
</evidence>
<feature type="transmembrane region" description="Helical" evidence="7">
    <location>
        <begin position="231"/>
        <end position="249"/>
    </location>
</feature>
<keyword evidence="9" id="KW-1185">Reference proteome</keyword>
<accession>A0A0A3J4F6</accession>
<evidence type="ECO:0000256" key="4">
    <source>
        <dbReference type="ARBA" id="ARBA00022692"/>
    </source>
</evidence>
<keyword evidence="5 7" id="KW-1133">Transmembrane helix</keyword>
<comment type="similarity">
    <text evidence="2">Belongs to the chromate ion transporter (CHR) (TC 2.A.51) family.</text>
</comment>
<name>A0A0A3J4F6_9BACI</name>
<feature type="transmembrane region" description="Helical" evidence="7">
    <location>
        <begin position="270"/>
        <end position="289"/>
    </location>
</feature>
<proteinExistence type="inferred from homology"/>
<evidence type="ECO:0000313" key="9">
    <source>
        <dbReference type="Proteomes" id="UP000030437"/>
    </source>
</evidence>
<feature type="transmembrane region" description="Helical" evidence="7">
    <location>
        <begin position="87"/>
        <end position="109"/>
    </location>
</feature>
<dbReference type="PANTHER" id="PTHR33567:SF3">
    <property type="entry name" value="CHROMATE ION TRANSPORTER (EUROFUNG)"/>
    <property type="match status" value="1"/>
</dbReference>
<dbReference type="PIRSF" id="PIRSF004810">
    <property type="entry name" value="ChrA"/>
    <property type="match status" value="1"/>
</dbReference>
<evidence type="ECO:0000256" key="1">
    <source>
        <dbReference type="ARBA" id="ARBA00004651"/>
    </source>
</evidence>
<feature type="transmembrane region" description="Helical" evidence="7">
    <location>
        <begin position="356"/>
        <end position="373"/>
    </location>
</feature>
<dbReference type="RefSeq" id="WP_407656002.1">
    <property type="nucleotide sequence ID" value="NZ_AVCX01000001.1"/>
</dbReference>
<feature type="transmembrane region" description="Helical" evidence="7">
    <location>
        <begin position="295"/>
        <end position="319"/>
    </location>
</feature>
<comment type="subcellular location">
    <subcellularLocation>
        <location evidence="1">Cell membrane</location>
        <topology evidence="1">Multi-pass membrane protein</topology>
    </subcellularLocation>
</comment>
<evidence type="ECO:0000256" key="7">
    <source>
        <dbReference type="SAM" id="Phobius"/>
    </source>
</evidence>
<dbReference type="Pfam" id="PF02417">
    <property type="entry name" value="Chromate_transp"/>
    <property type="match status" value="2"/>
</dbReference>
<dbReference type="NCBIfam" id="TIGR00937">
    <property type="entry name" value="2A51"/>
    <property type="match status" value="1"/>
</dbReference>
<dbReference type="eggNOG" id="COG2059">
    <property type="taxonomic scope" value="Bacteria"/>
</dbReference>
<feature type="transmembrane region" description="Helical" evidence="7">
    <location>
        <begin position="141"/>
        <end position="161"/>
    </location>
</feature>
<gene>
    <name evidence="8" type="ORF">CD32_21810</name>
</gene>
<reference evidence="8 9" key="1">
    <citation type="submission" date="2014-02" db="EMBL/GenBank/DDBJ databases">
        <title>Draft genome sequence of Lysinibacillus odysseyi NBRC 100172.</title>
        <authorList>
            <person name="Zhang F."/>
            <person name="Wang G."/>
            <person name="Zhang L."/>
        </authorList>
    </citation>
    <scope>NUCLEOTIDE SEQUENCE [LARGE SCALE GENOMIC DNA]</scope>
    <source>
        <strain evidence="8 9">NBRC 100172</strain>
    </source>
</reference>
<sequence>MSFYIKEDTMRTLVEIFLVSFRLGCTSFGGPTAHLGYFQQTYVKEKKWLTDEEYADLIALSQFLPGPTSSQVGIGVGLIRGGVLGSIVSFTGFTMPSVLLLMLFAAFYLKGEVNMGWIQGLKLVAVAVVGQAIVDMVNKLLIGWRHTLLAILACAAGLILTTPWTQAAVILIAGIAGYLTLTGTTKCVTNKQLLSKKTGAVLLFIFFALLFVLPLANHFFTIKALVLFEKFYIAGALVFGGGHVVLPLLETHFVSSGIMSMESFLTGYGATQAVPGPLFTFAAYIGMILGGIGGALWATFAIFLPGFLLILGALPFWLYLSGHQKMRGAIAGMNAAVVGILTAAFFTPIISDSISGAIDAVFIILFFVLLIKWKMKASTIVLLGILVGIIWY</sequence>
<dbReference type="Proteomes" id="UP000030437">
    <property type="component" value="Unassembled WGS sequence"/>
</dbReference>
<protein>
    <submittedName>
        <fullName evidence="8">ChrA protein</fullName>
    </submittedName>
</protein>
<feature type="transmembrane region" description="Helical" evidence="7">
    <location>
        <begin position="331"/>
        <end position="350"/>
    </location>
</feature>